<dbReference type="AlphaFoldDB" id="A0AAR5PJW8"/>
<dbReference type="SUPFAM" id="SSF88723">
    <property type="entry name" value="PIN domain-like"/>
    <property type="match status" value="1"/>
</dbReference>
<reference evidence="4" key="2">
    <citation type="submission" date="2024-08" db="UniProtKB">
        <authorList>
            <consortium name="EnsemblMetazoa"/>
        </authorList>
    </citation>
    <scope>IDENTIFICATION</scope>
</reference>
<accession>A0AAR5PJW8</accession>
<dbReference type="PANTHER" id="PTHR15665">
    <property type="entry name" value="ASTEROID PROTEIN"/>
    <property type="match status" value="1"/>
</dbReference>
<evidence type="ECO:0000259" key="3">
    <source>
        <dbReference type="SMART" id="SM00485"/>
    </source>
</evidence>
<comment type="similarity">
    <text evidence="1">Belongs to the asteroid family.</text>
</comment>
<dbReference type="GeneID" id="109538519"/>
<evidence type="ECO:0000256" key="1">
    <source>
        <dbReference type="ARBA" id="ARBA00007398"/>
    </source>
</evidence>
<dbReference type="PANTHER" id="PTHR15665:SF1">
    <property type="entry name" value="PROTEIN ASTEROID HOMOLOG 1"/>
    <property type="match status" value="1"/>
</dbReference>
<organism evidence="4 5">
    <name type="scientific">Dendroctonus ponderosae</name>
    <name type="common">Mountain pine beetle</name>
    <dbReference type="NCBI Taxonomy" id="77166"/>
    <lineage>
        <taxon>Eukaryota</taxon>
        <taxon>Metazoa</taxon>
        <taxon>Ecdysozoa</taxon>
        <taxon>Arthropoda</taxon>
        <taxon>Hexapoda</taxon>
        <taxon>Insecta</taxon>
        <taxon>Pterygota</taxon>
        <taxon>Neoptera</taxon>
        <taxon>Endopterygota</taxon>
        <taxon>Coleoptera</taxon>
        <taxon>Polyphaga</taxon>
        <taxon>Cucujiformia</taxon>
        <taxon>Curculionidae</taxon>
        <taxon>Scolytinae</taxon>
        <taxon>Dendroctonus</taxon>
    </lineage>
</organism>
<dbReference type="Pfam" id="PF00752">
    <property type="entry name" value="XPG_N"/>
    <property type="match status" value="1"/>
</dbReference>
<dbReference type="KEGG" id="dpa:109538519"/>
<name>A0AAR5PJW8_DENPD</name>
<evidence type="ECO:0000313" key="4">
    <source>
        <dbReference type="EnsemblMetazoa" id="XP_019761330.1"/>
    </source>
</evidence>
<evidence type="ECO:0000313" key="5">
    <source>
        <dbReference type="Proteomes" id="UP000019118"/>
    </source>
</evidence>
<keyword evidence="5" id="KW-1185">Reference proteome</keyword>
<feature type="domain" description="XPG N-terminal" evidence="3">
    <location>
        <begin position="1"/>
        <end position="107"/>
    </location>
</feature>
<feature type="region of interest" description="Disordered" evidence="2">
    <location>
        <begin position="336"/>
        <end position="356"/>
    </location>
</feature>
<dbReference type="InterPro" id="IPR026832">
    <property type="entry name" value="Asteroid"/>
</dbReference>
<dbReference type="InterPro" id="IPR006085">
    <property type="entry name" value="XPG_DNA_repair_N"/>
</dbReference>
<dbReference type="Proteomes" id="UP000019118">
    <property type="component" value="Unassembled WGS sequence"/>
</dbReference>
<proteinExistence type="inferred from homology"/>
<reference evidence="5" key="1">
    <citation type="journal article" date="2013" name="Genome Biol.">
        <title>Draft genome of the mountain pine beetle, Dendroctonus ponderosae Hopkins, a major forest pest.</title>
        <authorList>
            <person name="Keeling C.I."/>
            <person name="Yuen M.M."/>
            <person name="Liao N.Y."/>
            <person name="Docking T.R."/>
            <person name="Chan S.K."/>
            <person name="Taylor G.A."/>
            <person name="Palmquist D.L."/>
            <person name="Jackman S.D."/>
            <person name="Nguyen A."/>
            <person name="Li M."/>
            <person name="Henderson H."/>
            <person name="Janes J.K."/>
            <person name="Zhao Y."/>
            <person name="Pandoh P."/>
            <person name="Moore R."/>
            <person name="Sperling F.A."/>
            <person name="Huber D.P."/>
            <person name="Birol I."/>
            <person name="Jones S.J."/>
            <person name="Bohlmann J."/>
        </authorList>
    </citation>
    <scope>NUCLEOTIDE SEQUENCE</scope>
</reference>
<dbReference type="InterPro" id="IPR029060">
    <property type="entry name" value="PIN-like_dom_sf"/>
</dbReference>
<dbReference type="Gene3D" id="3.40.50.1010">
    <property type="entry name" value="5'-nuclease"/>
    <property type="match status" value="1"/>
</dbReference>
<dbReference type="GO" id="GO:0004518">
    <property type="term" value="F:nuclease activity"/>
    <property type="evidence" value="ECO:0007669"/>
    <property type="project" value="InterPro"/>
</dbReference>
<dbReference type="SMART" id="SM00485">
    <property type="entry name" value="XPGN"/>
    <property type="match status" value="1"/>
</dbReference>
<sequence length="704" mass="80755">MGIPGFAKYIQDSASSYFENYKLANCTLVIDGHSLSCQIYNWNQVPEPDARCFNCYGGDYDKYAHTLMGFFHMLQEANVKPIVVFDGGFEAKKLPTILKRMQDKIEIGIRMDSAMEVAQPWKVVFPLFLRETFKDVLKQLAIPMAMCQFEGDTEIASLGHSLNCPVLTFDSDYFLFGVKYIPFKSIRNNVVKVSGSSDSYKFIPCQLYRIEKLLQKFPGLELGTLHLLPVLVGNDYIKAGIFREFIRELSTDKSRSNIDLVLAWLANQTPEGAVLKILDSFETSQERQRILNAIEKIVTSYQLTGTKLFQYFDIKTNASNGWKQLDFASLKEKLVEGPSSPKRAKLDTSPNNNHGEIHADSEELKVAHLENNNNTSLVTGVFEQNFTKCLYPSSFMDILTQQTYYCIPQVESRELESPHKVSFNILRAIHKILAGGTNGLQSSKQFTIVARSFGSRVKHFKQTTYSVSLPSLEEVEKLSLKDRRAVLFRVLNIDSENCPAVLEKFPTEWHIFLISLQYAALNTTIEPSLMYPLVIMFMILNYIDHKIGYFRSPQAYRSTYKAEMQNYPKNTKHTPVRADRNCFHSLLKQDCTVFMKKVIHFFTRNPYEDSQHFDGKLVHKIAEIQSCMLHIKYLNGLLKMPYPDLIIHHIINCSFIYNLTKDVRKRALPEARYFQGLFEDCPSISASLEYAIRQINKLIMLKSS</sequence>
<dbReference type="EnsemblMetazoa" id="XM_019905771.1">
    <property type="protein sequence ID" value="XP_019761330.1"/>
    <property type="gene ID" value="LOC109538519"/>
</dbReference>
<protein>
    <recommendedName>
        <fullName evidence="3">XPG N-terminal domain-containing protein</fullName>
    </recommendedName>
</protein>
<evidence type="ECO:0000256" key="2">
    <source>
        <dbReference type="SAM" id="MobiDB-lite"/>
    </source>
</evidence>